<evidence type="ECO:0000256" key="1">
    <source>
        <dbReference type="SAM" id="MobiDB-lite"/>
    </source>
</evidence>
<dbReference type="EMBL" id="HACG01007332">
    <property type="protein sequence ID" value="CEK54197.1"/>
    <property type="molecule type" value="Transcribed_RNA"/>
</dbReference>
<gene>
    <name evidence="2" type="primary">ORF22190</name>
</gene>
<feature type="region of interest" description="Disordered" evidence="1">
    <location>
        <begin position="1"/>
        <end position="78"/>
    </location>
</feature>
<feature type="non-terminal residue" evidence="2">
    <location>
        <position position="1"/>
    </location>
</feature>
<reference evidence="2" key="1">
    <citation type="submission" date="2014-12" db="EMBL/GenBank/DDBJ databases">
        <title>Insight into the proteome of Arion vulgaris.</title>
        <authorList>
            <person name="Aradska J."/>
            <person name="Bulat T."/>
            <person name="Smidak R."/>
            <person name="Sarate P."/>
            <person name="Gangsoo J."/>
            <person name="Sialana F."/>
            <person name="Bilban M."/>
            <person name="Lubec G."/>
        </authorList>
    </citation>
    <scope>NUCLEOTIDE SEQUENCE</scope>
    <source>
        <tissue evidence="2">Skin</tissue>
    </source>
</reference>
<name>A0A0B6YD30_9EUPU</name>
<feature type="compositionally biased region" description="Basic residues" evidence="1">
    <location>
        <begin position="68"/>
        <end position="78"/>
    </location>
</feature>
<sequence>QVEKPVESIKKVVDKKKAKSPSKALKVEPEIPTVAESKPTADQATPEQAAVGISFDEIGESWQEAAPKSKKKKPRKDN</sequence>
<feature type="compositionally biased region" description="Basic and acidic residues" evidence="1">
    <location>
        <begin position="1"/>
        <end position="12"/>
    </location>
</feature>
<accession>A0A0B6YD30</accession>
<evidence type="ECO:0000313" key="2">
    <source>
        <dbReference type="EMBL" id="CEK54197.1"/>
    </source>
</evidence>
<proteinExistence type="predicted"/>
<organism evidence="2">
    <name type="scientific">Arion vulgaris</name>
    <dbReference type="NCBI Taxonomy" id="1028688"/>
    <lineage>
        <taxon>Eukaryota</taxon>
        <taxon>Metazoa</taxon>
        <taxon>Spiralia</taxon>
        <taxon>Lophotrochozoa</taxon>
        <taxon>Mollusca</taxon>
        <taxon>Gastropoda</taxon>
        <taxon>Heterobranchia</taxon>
        <taxon>Euthyneura</taxon>
        <taxon>Panpulmonata</taxon>
        <taxon>Eupulmonata</taxon>
        <taxon>Stylommatophora</taxon>
        <taxon>Helicina</taxon>
        <taxon>Arionoidea</taxon>
        <taxon>Arionidae</taxon>
        <taxon>Arion</taxon>
    </lineage>
</organism>
<protein>
    <submittedName>
        <fullName evidence="2">Uncharacterized protein</fullName>
    </submittedName>
</protein>
<dbReference type="AlphaFoldDB" id="A0A0B6YD30"/>